<organism evidence="1 2">
    <name type="scientific">Eretmocerus hayati</name>
    <dbReference type="NCBI Taxonomy" id="131215"/>
    <lineage>
        <taxon>Eukaryota</taxon>
        <taxon>Metazoa</taxon>
        <taxon>Ecdysozoa</taxon>
        <taxon>Arthropoda</taxon>
        <taxon>Hexapoda</taxon>
        <taxon>Insecta</taxon>
        <taxon>Pterygota</taxon>
        <taxon>Neoptera</taxon>
        <taxon>Endopterygota</taxon>
        <taxon>Hymenoptera</taxon>
        <taxon>Apocrita</taxon>
        <taxon>Proctotrupomorpha</taxon>
        <taxon>Chalcidoidea</taxon>
        <taxon>Aphelinidae</taxon>
        <taxon>Aphelininae</taxon>
        <taxon>Eretmocerus</taxon>
    </lineage>
</organism>
<evidence type="ECO:0000313" key="1">
    <source>
        <dbReference type="EMBL" id="KAJ8666540.1"/>
    </source>
</evidence>
<proteinExistence type="predicted"/>
<accession>A0ACC2NA55</accession>
<protein>
    <submittedName>
        <fullName evidence="1">Uncharacterized protein</fullName>
    </submittedName>
</protein>
<name>A0ACC2NA55_9HYME</name>
<sequence>DWDAYIERLELYLEIKNITDNKKQVAHLLTKIGMDMYKKIHDLCLGEKLKTKTFGQLIQIVSDHVCPKKNEAMERCKFQQAKQAPTESIANYVARLKELAAHRNSKYVNDAMRDQLVCGIADHGTRIALFIGEKLTYEKALQIATTRESALRNAARTDNPYQSTADSSINHSGTSRRRDSGKKN</sequence>
<evidence type="ECO:0000313" key="2">
    <source>
        <dbReference type="Proteomes" id="UP001239111"/>
    </source>
</evidence>
<dbReference type="Proteomes" id="UP001239111">
    <property type="component" value="Chromosome 4"/>
</dbReference>
<feature type="non-terminal residue" evidence="1">
    <location>
        <position position="1"/>
    </location>
</feature>
<comment type="caution">
    <text evidence="1">The sequence shown here is derived from an EMBL/GenBank/DDBJ whole genome shotgun (WGS) entry which is preliminary data.</text>
</comment>
<keyword evidence="2" id="KW-1185">Reference proteome</keyword>
<gene>
    <name evidence="1" type="ORF">QAD02_008202</name>
</gene>
<reference evidence="1" key="1">
    <citation type="submission" date="2023-04" db="EMBL/GenBank/DDBJ databases">
        <title>A chromosome-level genome assembly of the parasitoid wasp Eretmocerus hayati.</title>
        <authorList>
            <person name="Zhong Y."/>
            <person name="Liu S."/>
            <person name="Liu Y."/>
        </authorList>
    </citation>
    <scope>NUCLEOTIDE SEQUENCE</scope>
    <source>
        <strain evidence="1">ZJU_SS_LIU_2023</strain>
    </source>
</reference>
<dbReference type="EMBL" id="CM056744">
    <property type="protein sequence ID" value="KAJ8666540.1"/>
    <property type="molecule type" value="Genomic_DNA"/>
</dbReference>